<dbReference type="Pfam" id="PF13518">
    <property type="entry name" value="HTH_28"/>
    <property type="match status" value="1"/>
</dbReference>
<dbReference type="InterPro" id="IPR055247">
    <property type="entry name" value="InsJ-like_HTH"/>
</dbReference>
<protein>
    <recommendedName>
        <fullName evidence="1">Insertion element IS150 protein InsJ-like helix-turn-helix domain-containing protein</fullName>
    </recommendedName>
</protein>
<dbReference type="InterPro" id="IPR009057">
    <property type="entry name" value="Homeodomain-like_sf"/>
</dbReference>
<dbReference type="EMBL" id="MN740089">
    <property type="protein sequence ID" value="QHT87466.1"/>
    <property type="molecule type" value="Genomic_DNA"/>
</dbReference>
<dbReference type="AlphaFoldDB" id="A0A6C0I516"/>
<organism evidence="2">
    <name type="scientific">viral metagenome</name>
    <dbReference type="NCBI Taxonomy" id="1070528"/>
    <lineage>
        <taxon>unclassified sequences</taxon>
        <taxon>metagenomes</taxon>
        <taxon>organismal metagenomes</taxon>
    </lineage>
</organism>
<sequence>MTNHKSEDYKLTAVEYYLIEDKSQEEVCKIFNCKPRSLMRWVSRNWKCGTIQQKIERI</sequence>
<evidence type="ECO:0000259" key="1">
    <source>
        <dbReference type="Pfam" id="PF13518"/>
    </source>
</evidence>
<reference evidence="2" key="1">
    <citation type="journal article" date="2020" name="Nature">
        <title>Giant virus diversity and host interactions through global metagenomics.</title>
        <authorList>
            <person name="Schulz F."/>
            <person name="Roux S."/>
            <person name="Paez-Espino D."/>
            <person name="Jungbluth S."/>
            <person name="Walsh D.A."/>
            <person name="Denef V.J."/>
            <person name="McMahon K.D."/>
            <person name="Konstantinidis K.T."/>
            <person name="Eloe-Fadrosh E.A."/>
            <person name="Kyrpides N.C."/>
            <person name="Woyke T."/>
        </authorList>
    </citation>
    <scope>NUCLEOTIDE SEQUENCE</scope>
    <source>
        <strain evidence="2">GVMAG-M-3300023184-190</strain>
    </source>
</reference>
<evidence type="ECO:0000313" key="2">
    <source>
        <dbReference type="EMBL" id="QHT87466.1"/>
    </source>
</evidence>
<dbReference type="SUPFAM" id="SSF46689">
    <property type="entry name" value="Homeodomain-like"/>
    <property type="match status" value="1"/>
</dbReference>
<feature type="domain" description="Insertion element IS150 protein InsJ-like helix-turn-helix" evidence="1">
    <location>
        <begin position="10"/>
        <end position="44"/>
    </location>
</feature>
<name>A0A6C0I516_9ZZZZ</name>
<accession>A0A6C0I516</accession>
<proteinExistence type="predicted"/>